<protein>
    <submittedName>
        <fullName evidence="3">MerR family transcriptional regulator</fullName>
    </submittedName>
</protein>
<dbReference type="Pfam" id="PF13411">
    <property type="entry name" value="MerR_1"/>
    <property type="match status" value="1"/>
</dbReference>
<dbReference type="InterPro" id="IPR029442">
    <property type="entry name" value="GyrI-like"/>
</dbReference>
<evidence type="ECO:0000256" key="1">
    <source>
        <dbReference type="ARBA" id="ARBA00023125"/>
    </source>
</evidence>
<organism evidence="3 4">
    <name type="scientific">Actinomyces israelii</name>
    <dbReference type="NCBI Taxonomy" id="1659"/>
    <lineage>
        <taxon>Bacteria</taxon>
        <taxon>Bacillati</taxon>
        <taxon>Actinomycetota</taxon>
        <taxon>Actinomycetes</taxon>
        <taxon>Actinomycetales</taxon>
        <taxon>Actinomycetaceae</taxon>
        <taxon>Actinomyces</taxon>
    </lineage>
</organism>
<dbReference type="InterPro" id="IPR009061">
    <property type="entry name" value="DNA-bd_dom_put_sf"/>
</dbReference>
<evidence type="ECO:0000313" key="4">
    <source>
        <dbReference type="Proteomes" id="UP001072034"/>
    </source>
</evidence>
<evidence type="ECO:0000313" key="3">
    <source>
        <dbReference type="EMBL" id="MCZ0859369.1"/>
    </source>
</evidence>
<name>A0ABT4IDF9_9ACTO</name>
<dbReference type="Pfam" id="PF06445">
    <property type="entry name" value="GyrI-like"/>
    <property type="match status" value="1"/>
</dbReference>
<comment type="caution">
    <text evidence="3">The sequence shown here is derived from an EMBL/GenBank/DDBJ whole genome shotgun (WGS) entry which is preliminary data.</text>
</comment>
<keyword evidence="1" id="KW-0238">DNA-binding</keyword>
<dbReference type="InterPro" id="IPR047057">
    <property type="entry name" value="MerR_fam"/>
</dbReference>
<accession>A0ABT4IDF9</accession>
<proteinExistence type="predicted"/>
<evidence type="ECO:0000259" key="2">
    <source>
        <dbReference type="PROSITE" id="PS50937"/>
    </source>
</evidence>
<dbReference type="PROSITE" id="PS00552">
    <property type="entry name" value="HTH_MERR_1"/>
    <property type="match status" value="1"/>
</dbReference>
<dbReference type="Gene3D" id="1.10.1660.10">
    <property type="match status" value="1"/>
</dbReference>
<dbReference type="PANTHER" id="PTHR30204:SF97">
    <property type="entry name" value="MERR FAMILY REGULATORY PROTEIN"/>
    <property type="match status" value="1"/>
</dbReference>
<dbReference type="Gene3D" id="3.20.80.10">
    <property type="entry name" value="Regulatory factor, effector binding domain"/>
    <property type="match status" value="1"/>
</dbReference>
<dbReference type="RefSeq" id="WP_268918587.1">
    <property type="nucleotide sequence ID" value="NZ_JAPTMY010000049.1"/>
</dbReference>
<dbReference type="InterPro" id="IPR000551">
    <property type="entry name" value="MerR-type_HTH_dom"/>
</dbReference>
<dbReference type="PROSITE" id="PS50937">
    <property type="entry name" value="HTH_MERR_2"/>
    <property type="match status" value="1"/>
</dbReference>
<dbReference type="EMBL" id="JAPTMY010000049">
    <property type="protein sequence ID" value="MCZ0859369.1"/>
    <property type="molecule type" value="Genomic_DNA"/>
</dbReference>
<keyword evidence="4" id="KW-1185">Reference proteome</keyword>
<reference evidence="3" key="1">
    <citation type="submission" date="2022-10" db="EMBL/GenBank/DDBJ databases">
        <title>Genome sequence of Actinomyces israelii ATCC 10048.</title>
        <authorList>
            <person name="Watt R.M."/>
            <person name="Tong W.M."/>
        </authorList>
    </citation>
    <scope>NUCLEOTIDE SEQUENCE</scope>
    <source>
        <strain evidence="3">ATCC 10048</strain>
    </source>
</reference>
<feature type="domain" description="HTH merR-type" evidence="2">
    <location>
        <begin position="7"/>
        <end position="77"/>
    </location>
</feature>
<dbReference type="SMART" id="SM00422">
    <property type="entry name" value="HTH_MERR"/>
    <property type="match status" value="1"/>
</dbReference>
<dbReference type="InterPro" id="IPR010499">
    <property type="entry name" value="AraC_E-bd"/>
</dbReference>
<dbReference type="CDD" id="cd01107">
    <property type="entry name" value="HTH_BmrR"/>
    <property type="match status" value="1"/>
</dbReference>
<dbReference type="SUPFAM" id="SSF55136">
    <property type="entry name" value="Probable bacterial effector-binding domain"/>
    <property type="match status" value="1"/>
</dbReference>
<dbReference type="SUPFAM" id="SSF46955">
    <property type="entry name" value="Putative DNA-binding domain"/>
    <property type="match status" value="1"/>
</dbReference>
<dbReference type="Proteomes" id="UP001072034">
    <property type="component" value="Unassembled WGS sequence"/>
</dbReference>
<dbReference type="InterPro" id="IPR011256">
    <property type="entry name" value="Reg_factor_effector_dom_sf"/>
</dbReference>
<dbReference type="SMART" id="SM00871">
    <property type="entry name" value="AraC_E_bind"/>
    <property type="match status" value="1"/>
</dbReference>
<dbReference type="PANTHER" id="PTHR30204">
    <property type="entry name" value="REDOX-CYCLING DRUG-SENSING TRANSCRIPTIONAL ACTIVATOR SOXR"/>
    <property type="match status" value="1"/>
</dbReference>
<gene>
    <name evidence="3" type="ORF">OHJ16_15130</name>
</gene>
<sequence length="274" mass="30002">MDHDDRLLRIGAFSTLSRISVRMLRYYQACGVLAPARTDPSSGYRYYRADQLVDAHLVVQLRDAGFPVASIAQLVASTDPARTEAAIAAQRAELLRQQDALRGQLLALDRVSTALRGHLAMTDVAITTLPQMTVAGLRRIISDYNAEGVLWQEIMSLLGRSGPRLPGGGICGATYYDADYREADVDVEVWLQVSAPFDATPPLECRTLPAQRIVTATVRGDYSQMPTATTAIGAYIAEHGLRTGPMFNIYRVSPAQNSDPSSWVTDVCFPILDR</sequence>